<evidence type="ECO:0000313" key="1">
    <source>
        <dbReference type="EMBL" id="EFM41478.1"/>
    </source>
</evidence>
<name>E0Q6W3_9BIFI</name>
<dbReference type="EMBL" id="AEEQ01000009">
    <property type="protein sequence ID" value="EFM41478.1"/>
    <property type="molecule type" value="Genomic_DNA"/>
</dbReference>
<gene>
    <name evidence="1" type="ORF">HMPREF0168_0871</name>
</gene>
<dbReference type="AlphaFoldDB" id="E0Q6W3"/>
<organism evidence="1 2">
    <name type="scientific">Bifidobacterium dentium ATCC 27679</name>
    <dbReference type="NCBI Taxonomy" id="871562"/>
    <lineage>
        <taxon>Bacteria</taxon>
        <taxon>Bacillati</taxon>
        <taxon>Actinomycetota</taxon>
        <taxon>Actinomycetes</taxon>
        <taxon>Bifidobacteriales</taxon>
        <taxon>Bifidobacteriaceae</taxon>
        <taxon>Bifidobacterium</taxon>
    </lineage>
</organism>
<dbReference type="Proteomes" id="UP000003323">
    <property type="component" value="Unassembled WGS sequence"/>
</dbReference>
<dbReference type="HOGENOM" id="CLU_1851254_0_0_11"/>
<protein>
    <submittedName>
        <fullName evidence="1">Uncharacterized protein</fullName>
    </submittedName>
</protein>
<reference evidence="1 2" key="1">
    <citation type="submission" date="2010-08" db="EMBL/GenBank/DDBJ databases">
        <authorList>
            <person name="Muzny D."/>
            <person name="Qin X."/>
            <person name="Deng J."/>
            <person name="Jiang H."/>
            <person name="Liu Y."/>
            <person name="Qu J."/>
            <person name="Song X.-Z."/>
            <person name="Zhang L."/>
            <person name="Thornton R."/>
            <person name="Coyle M."/>
            <person name="Francisco L."/>
            <person name="Jackson L."/>
            <person name="Javaid M."/>
            <person name="Korchina V."/>
            <person name="Kovar C."/>
            <person name="Mata R."/>
            <person name="Mathew T."/>
            <person name="Ngo R."/>
            <person name="Nguyen L."/>
            <person name="Nguyen N."/>
            <person name="Okwuonu G."/>
            <person name="Ongeri F."/>
            <person name="Pham C."/>
            <person name="Simmons D."/>
            <person name="Wilczek-Boney K."/>
            <person name="Hale W."/>
            <person name="Jakkamsetti A."/>
            <person name="Pham P."/>
            <person name="Ruth R."/>
            <person name="San Lucas F."/>
            <person name="Warren J."/>
            <person name="Zhang J."/>
            <person name="Zhao Z."/>
            <person name="Zhou C."/>
            <person name="Zhu D."/>
            <person name="Lee S."/>
            <person name="Bess C."/>
            <person name="Blankenburg K."/>
            <person name="Forbes L."/>
            <person name="Fu Q."/>
            <person name="Gubbala S."/>
            <person name="Hirani K."/>
            <person name="Jayaseelan J.C."/>
            <person name="Lara F."/>
            <person name="Munidasa M."/>
            <person name="Palculict T."/>
            <person name="Patil S."/>
            <person name="Pu L.-L."/>
            <person name="Saada N."/>
            <person name="Tang L."/>
            <person name="Weissenberger G."/>
            <person name="Zhu Y."/>
            <person name="Hemphill L."/>
            <person name="Shang Y."/>
            <person name="Youmans B."/>
            <person name="Ayvaz T."/>
            <person name="Ross M."/>
            <person name="Santibanez J."/>
            <person name="Aqrawi P."/>
            <person name="Gross S."/>
            <person name="Joshi V."/>
            <person name="Fowler G."/>
            <person name="Nazareth L."/>
            <person name="Reid J."/>
            <person name="Worley K."/>
            <person name="Petrosino J."/>
            <person name="Highlander S."/>
            <person name="Gibbs R."/>
        </authorList>
    </citation>
    <scope>NUCLEOTIDE SEQUENCE [LARGE SCALE GENOMIC DNA]</scope>
    <source>
        <strain evidence="1 2">ATCC 27679</strain>
    </source>
</reference>
<comment type="caution">
    <text evidence="1">The sequence shown here is derived from an EMBL/GenBank/DDBJ whole genome shotgun (WGS) entry which is preliminary data.</text>
</comment>
<proteinExistence type="predicted"/>
<evidence type="ECO:0000313" key="2">
    <source>
        <dbReference type="Proteomes" id="UP000003323"/>
    </source>
</evidence>
<accession>E0Q6W3</accession>
<sequence>MAELVYELMPWEKLGDKQFQRQIALTVRKHEEYPSEQFDKNLVELLKQTSPCTDGEEPLEMVVDKPITVYRGEIDKSVHMGLSWTSSLEIAKKFASRFGKQGNIYRVKLAPEMVLAAYSDDGEHEVLSIVRDAPQVMC</sequence>